<sequence>MYRTHSIFVRKPLFFLGCFRNSGAHIVKGGPRSESFTDHSPTPATLLPHRRTSIFSPLPDYSSSLNSIAPSVCNLSLSAAPSVCNLSLFTAPSVYNLSPSATSLRLQPPSAASCFLPAGTLSFGKPRLFLFIYFNHLQEDMTSMRRNTI</sequence>
<keyword evidence="2" id="KW-1185">Reference proteome</keyword>
<proteinExistence type="predicted"/>
<protein>
    <submittedName>
        <fullName evidence="1">Uncharacterized protein</fullName>
    </submittedName>
</protein>
<dbReference type="AlphaFoldDB" id="A0AAV1A5R4"/>
<evidence type="ECO:0000313" key="2">
    <source>
        <dbReference type="Proteomes" id="UP001157006"/>
    </source>
</evidence>
<reference evidence="1 2" key="1">
    <citation type="submission" date="2023-01" db="EMBL/GenBank/DDBJ databases">
        <authorList>
            <person name="Kreplak J."/>
        </authorList>
    </citation>
    <scope>NUCLEOTIDE SEQUENCE [LARGE SCALE GENOMIC DNA]</scope>
</reference>
<name>A0AAV1A5R4_VICFA</name>
<dbReference type="Proteomes" id="UP001157006">
    <property type="component" value="Chromosome 3"/>
</dbReference>
<organism evidence="1 2">
    <name type="scientific">Vicia faba</name>
    <name type="common">Broad bean</name>
    <name type="synonym">Faba vulgaris</name>
    <dbReference type="NCBI Taxonomy" id="3906"/>
    <lineage>
        <taxon>Eukaryota</taxon>
        <taxon>Viridiplantae</taxon>
        <taxon>Streptophyta</taxon>
        <taxon>Embryophyta</taxon>
        <taxon>Tracheophyta</taxon>
        <taxon>Spermatophyta</taxon>
        <taxon>Magnoliopsida</taxon>
        <taxon>eudicotyledons</taxon>
        <taxon>Gunneridae</taxon>
        <taxon>Pentapetalae</taxon>
        <taxon>rosids</taxon>
        <taxon>fabids</taxon>
        <taxon>Fabales</taxon>
        <taxon>Fabaceae</taxon>
        <taxon>Papilionoideae</taxon>
        <taxon>50 kb inversion clade</taxon>
        <taxon>NPAAA clade</taxon>
        <taxon>Hologalegina</taxon>
        <taxon>IRL clade</taxon>
        <taxon>Fabeae</taxon>
        <taxon>Vicia</taxon>
    </lineage>
</organism>
<gene>
    <name evidence="1" type="ORF">VFH_III172880</name>
</gene>
<evidence type="ECO:0000313" key="1">
    <source>
        <dbReference type="EMBL" id="CAI8605226.1"/>
    </source>
</evidence>
<accession>A0AAV1A5R4</accession>
<dbReference type="EMBL" id="OX451738">
    <property type="protein sequence ID" value="CAI8605226.1"/>
    <property type="molecule type" value="Genomic_DNA"/>
</dbReference>